<name>A0ABR1NSD4_DIAER</name>
<comment type="caution">
    <text evidence="2">The sequence shown here is derived from an EMBL/GenBank/DDBJ whole genome shotgun (WGS) entry which is preliminary data.</text>
</comment>
<feature type="region of interest" description="Disordered" evidence="1">
    <location>
        <begin position="61"/>
        <end position="80"/>
    </location>
</feature>
<sequence>MMETWRLNVNNKNDTPIRRAFDPGTSRPIVQQACNTCRAKKHASVDIEGSAIKGVAHRLSTPFSDSAGNPDPGHSQPESTFTFFGLYTDVDQHGHISSLNDPDDLQQWPLIDNIDVEHCDSSLVTPPDDPMGLTSAPQDSVLPSGPTPANEVSQPPNGLTDLLSRQDSRSFVEPTSPALQFAHPPSEPAVCSGSTAEDITLPECRCLQPVVFLIDELEAGHSTVASQGLDAGLASHKEALRYGRALLDCQRCRGRPEHMTILKFLTDKLAGLSEQIVAEYARCLLLHHAEDRDPGATGEMITAGACGAVDRDNRSNSGAPPWPAVLGSYEVDSPREWDALMGALIALQLEALHSLADSMKAVSRSMRWDAMCGKAAATQRRIAPMLYRVRSLCRPGGGGGGGGGTADATVPCDRS</sequence>
<feature type="region of interest" description="Disordered" evidence="1">
    <location>
        <begin position="120"/>
        <end position="187"/>
    </location>
</feature>
<evidence type="ECO:0000313" key="3">
    <source>
        <dbReference type="Proteomes" id="UP001430848"/>
    </source>
</evidence>
<reference evidence="2 3" key="1">
    <citation type="submission" date="2024-02" db="EMBL/GenBank/DDBJ databases">
        <title>De novo assembly and annotation of 12 fungi associated with fruit tree decline syndrome in Ontario, Canada.</title>
        <authorList>
            <person name="Sulman M."/>
            <person name="Ellouze W."/>
            <person name="Ilyukhin E."/>
        </authorList>
    </citation>
    <scope>NUCLEOTIDE SEQUENCE [LARGE SCALE GENOMIC DNA]</scope>
    <source>
        <strain evidence="2 3">M169</strain>
    </source>
</reference>
<protein>
    <submittedName>
        <fullName evidence="2">Uncharacterized protein</fullName>
    </submittedName>
</protein>
<gene>
    <name evidence="2" type="ORF">SLS63_012081</name>
</gene>
<evidence type="ECO:0000256" key="1">
    <source>
        <dbReference type="SAM" id="MobiDB-lite"/>
    </source>
</evidence>
<accession>A0ABR1NSD4</accession>
<evidence type="ECO:0000313" key="2">
    <source>
        <dbReference type="EMBL" id="KAK7713559.1"/>
    </source>
</evidence>
<dbReference type="EMBL" id="JAKNSF020000126">
    <property type="protein sequence ID" value="KAK7713559.1"/>
    <property type="molecule type" value="Genomic_DNA"/>
</dbReference>
<organism evidence="2 3">
    <name type="scientific">Diaporthe eres</name>
    <name type="common">Phomopsis oblonga</name>
    <dbReference type="NCBI Taxonomy" id="83184"/>
    <lineage>
        <taxon>Eukaryota</taxon>
        <taxon>Fungi</taxon>
        <taxon>Dikarya</taxon>
        <taxon>Ascomycota</taxon>
        <taxon>Pezizomycotina</taxon>
        <taxon>Sordariomycetes</taxon>
        <taxon>Sordariomycetidae</taxon>
        <taxon>Diaporthales</taxon>
        <taxon>Diaporthaceae</taxon>
        <taxon>Diaporthe</taxon>
        <taxon>Diaporthe eres species complex</taxon>
    </lineage>
</organism>
<keyword evidence="3" id="KW-1185">Reference proteome</keyword>
<dbReference type="Proteomes" id="UP001430848">
    <property type="component" value="Unassembled WGS sequence"/>
</dbReference>
<proteinExistence type="predicted"/>